<protein>
    <submittedName>
        <fullName evidence="1">Uncharacterized protein</fullName>
    </submittedName>
</protein>
<accession>A0A8X6PSC6</accession>
<dbReference type="AlphaFoldDB" id="A0A8X6PSC6"/>
<gene>
    <name evidence="1" type="ORF">NPIL_189931</name>
</gene>
<comment type="caution">
    <text evidence="1">The sequence shown here is derived from an EMBL/GenBank/DDBJ whole genome shotgun (WGS) entry which is preliminary data.</text>
</comment>
<dbReference type="EMBL" id="BMAW01118818">
    <property type="protein sequence ID" value="GFT81701.1"/>
    <property type="molecule type" value="Genomic_DNA"/>
</dbReference>
<dbReference type="Proteomes" id="UP000887013">
    <property type="component" value="Unassembled WGS sequence"/>
</dbReference>
<name>A0A8X6PSC6_NEPPI</name>
<sequence>MKNFINLETIRNILPSVSDEEDIIFYESDIDEEERISEKEDDSDSERVHQAIQKMKILMINLQMTEFLVLRKTETSSSHGNGRIIHSRKLNKPFAIYVIMFL</sequence>
<organism evidence="1 2">
    <name type="scientific">Nephila pilipes</name>
    <name type="common">Giant wood spider</name>
    <name type="synonym">Nephila maculata</name>
    <dbReference type="NCBI Taxonomy" id="299642"/>
    <lineage>
        <taxon>Eukaryota</taxon>
        <taxon>Metazoa</taxon>
        <taxon>Ecdysozoa</taxon>
        <taxon>Arthropoda</taxon>
        <taxon>Chelicerata</taxon>
        <taxon>Arachnida</taxon>
        <taxon>Araneae</taxon>
        <taxon>Araneomorphae</taxon>
        <taxon>Entelegynae</taxon>
        <taxon>Araneoidea</taxon>
        <taxon>Nephilidae</taxon>
        <taxon>Nephila</taxon>
    </lineage>
</organism>
<reference evidence="1" key="1">
    <citation type="submission" date="2020-08" db="EMBL/GenBank/DDBJ databases">
        <title>Multicomponent nature underlies the extraordinary mechanical properties of spider dragline silk.</title>
        <authorList>
            <person name="Kono N."/>
            <person name="Nakamura H."/>
            <person name="Mori M."/>
            <person name="Yoshida Y."/>
            <person name="Ohtoshi R."/>
            <person name="Malay A.D."/>
            <person name="Moran D.A.P."/>
            <person name="Tomita M."/>
            <person name="Numata K."/>
            <person name="Arakawa K."/>
        </authorList>
    </citation>
    <scope>NUCLEOTIDE SEQUENCE</scope>
</reference>
<proteinExistence type="predicted"/>
<evidence type="ECO:0000313" key="2">
    <source>
        <dbReference type="Proteomes" id="UP000887013"/>
    </source>
</evidence>
<evidence type="ECO:0000313" key="1">
    <source>
        <dbReference type="EMBL" id="GFT81701.1"/>
    </source>
</evidence>
<keyword evidence="2" id="KW-1185">Reference proteome</keyword>